<feature type="compositionally biased region" description="Basic and acidic residues" evidence="6">
    <location>
        <begin position="1337"/>
        <end position="1351"/>
    </location>
</feature>
<feature type="region of interest" description="Disordered" evidence="6">
    <location>
        <begin position="1326"/>
        <end position="1351"/>
    </location>
</feature>
<comment type="subcellular location">
    <subcellularLocation>
        <location evidence="1">Membrane</location>
    </subcellularLocation>
</comment>
<name>A0AAE0ESZ6_9CHLO</name>
<evidence type="ECO:0000256" key="4">
    <source>
        <dbReference type="ARBA" id="ARBA00022989"/>
    </source>
</evidence>
<dbReference type="Pfam" id="PF02010">
    <property type="entry name" value="REJ"/>
    <property type="match status" value="1"/>
</dbReference>
<organism evidence="8 9">
    <name type="scientific">Cymbomonas tetramitiformis</name>
    <dbReference type="NCBI Taxonomy" id="36881"/>
    <lineage>
        <taxon>Eukaryota</taxon>
        <taxon>Viridiplantae</taxon>
        <taxon>Chlorophyta</taxon>
        <taxon>Pyramimonadophyceae</taxon>
        <taxon>Pyramimonadales</taxon>
        <taxon>Pyramimonadaceae</taxon>
        <taxon>Cymbomonas</taxon>
    </lineage>
</organism>
<reference evidence="8 9" key="1">
    <citation type="journal article" date="2015" name="Genome Biol. Evol.">
        <title>Comparative Genomics of a Bacterivorous Green Alga Reveals Evolutionary Causalities and Consequences of Phago-Mixotrophic Mode of Nutrition.</title>
        <authorList>
            <person name="Burns J.A."/>
            <person name="Paasch A."/>
            <person name="Narechania A."/>
            <person name="Kim E."/>
        </authorList>
    </citation>
    <scope>NUCLEOTIDE SEQUENCE [LARGE SCALE GENOMIC DNA]</scope>
    <source>
        <strain evidence="8 9">PLY_AMNH</strain>
    </source>
</reference>
<evidence type="ECO:0000256" key="5">
    <source>
        <dbReference type="ARBA" id="ARBA00023136"/>
    </source>
</evidence>
<feature type="compositionally biased region" description="Low complexity" evidence="6">
    <location>
        <begin position="1556"/>
        <end position="1565"/>
    </location>
</feature>
<evidence type="ECO:0000313" key="8">
    <source>
        <dbReference type="EMBL" id="KAK3237745.1"/>
    </source>
</evidence>
<feature type="region of interest" description="Disordered" evidence="6">
    <location>
        <begin position="100"/>
        <end position="120"/>
    </location>
</feature>
<dbReference type="EMBL" id="LGRX02034465">
    <property type="protein sequence ID" value="KAK3237745.1"/>
    <property type="molecule type" value="Genomic_DNA"/>
</dbReference>
<feature type="region of interest" description="Disordered" evidence="6">
    <location>
        <begin position="1670"/>
        <end position="1704"/>
    </location>
</feature>
<keyword evidence="3" id="KW-0677">Repeat</keyword>
<dbReference type="PANTHER" id="PTHR46730">
    <property type="entry name" value="POLYCYSTIN-1"/>
    <property type="match status" value="1"/>
</dbReference>
<keyword evidence="4" id="KW-1133">Transmembrane helix</keyword>
<evidence type="ECO:0000256" key="6">
    <source>
        <dbReference type="SAM" id="MobiDB-lite"/>
    </source>
</evidence>
<feature type="region of interest" description="Disordered" evidence="6">
    <location>
        <begin position="1483"/>
        <end position="1525"/>
    </location>
</feature>
<accession>A0AAE0ESZ6</accession>
<evidence type="ECO:0000256" key="2">
    <source>
        <dbReference type="ARBA" id="ARBA00022692"/>
    </source>
</evidence>
<proteinExistence type="predicted"/>
<evidence type="ECO:0000256" key="3">
    <source>
        <dbReference type="ARBA" id="ARBA00022737"/>
    </source>
</evidence>
<evidence type="ECO:0000259" key="7">
    <source>
        <dbReference type="Pfam" id="PF02010"/>
    </source>
</evidence>
<gene>
    <name evidence="8" type="ORF">CYMTET_52199</name>
</gene>
<dbReference type="GO" id="GO:0005261">
    <property type="term" value="F:monoatomic cation channel activity"/>
    <property type="evidence" value="ECO:0007669"/>
    <property type="project" value="TreeGrafter"/>
</dbReference>
<feature type="compositionally biased region" description="Pro residues" evidence="6">
    <location>
        <begin position="102"/>
        <end position="119"/>
    </location>
</feature>
<evidence type="ECO:0000313" key="9">
    <source>
        <dbReference type="Proteomes" id="UP001190700"/>
    </source>
</evidence>
<feature type="region of interest" description="Disordered" evidence="6">
    <location>
        <begin position="1546"/>
        <end position="1635"/>
    </location>
</feature>
<feature type="compositionally biased region" description="Polar residues" evidence="6">
    <location>
        <begin position="1427"/>
        <end position="1441"/>
    </location>
</feature>
<evidence type="ECO:0000256" key="1">
    <source>
        <dbReference type="ARBA" id="ARBA00004370"/>
    </source>
</evidence>
<dbReference type="PANTHER" id="PTHR46730:SF1">
    <property type="entry name" value="PLAT DOMAIN-CONTAINING PROTEIN"/>
    <property type="match status" value="1"/>
</dbReference>
<sequence length="1956" mass="206991">MLSITDLADNTTFSLMFEEHVKVRLASAAQVSTAQIGITNIAAGSVVIDTITTFTFQDLLHGACPGNFTTLTQFFPNEIFDEDPILTDYPVISDVKTTYSHPLPPPPASPTPPSPPWPPARSCSEGYRWNGFECVACRMRVSIPTSTTVNGTMRRPFRNLVYGSLLGLDHPDCVYEQGTQFNWTARTSEGGLPLTLDTAVNKADTLTLNLPKNSLSVLQSYVLILSAGLLGAPSVSASALLEVHVPPEPLKLLVAGGGVDMGSLSVLRLDATSSYDPNDGAGAASMRFTWRCSELESAPTSGGLPLAAGKPPSYNPCHTAEGQALPPVIGATAPGAADYCLEDPASCAVLTTTLQGDLRGRVYEFTCTAVKGAQRVAVRVTARVYAARQSPLMAIAAPDPGKANPNADAVIRASVSFTASDGSGWMRWEAKEERTAAGTISRPVNLSAAALTPLTQSTLVVRAGALASGGVYRFTLQAGDSVGQGAVTLSLRVNSKPWSASSSGGVTVRPALPSGTIETGEARRRADGVVTGIMLEEFFAVLIEGWSDDLEDLPLMYQVLYQVVAEGDGTPREEPRAVMDFSPSSRLHFFIPVPGLPTKDHNMSLIVKVRDNLNAVAETAATVAVLEKALASEQERCEYIDDVLARSRHAASNGAHEQSLVLLDGTAALVNGPTAGAGADGTAPAFGGEIGGAAGEGGRRRALLSATQAVAQREQAVTLVGDAADTLLLTEPQLEHLSASLASLVAVPEEVSEVASAVSLDVIQRLVDASAVRGSEVASGDDVAALTAGTTQPMCEGLSNLTLVGAGRDGRAPRPSQVAASVNVLGSMGPSLASRLVDGQAPAVVACSTLGLSVQRSDVMAASMAADDGGGDVKATGVAPSAGRLAYDEGASPHLLLPASMAPTLVNATAGTGAVAIQMLSSIADPHTNETATRGTAEWQGGHGGPSPQGPGGGVTGITIQDSVTGTVLEIDSLEEALRVTLPAPPGVSLLDSSAAAPPPLGCSWWDDALQTYSTAGCAALPNPAPSGAQLYWHETVVSMLGDELARGWSIGNSSQMAGCTVEYGPAFPKYAGADAGRRKYLDSLRRDEHAGGGGGKEGRGCDVARVNNSVRCWWVWELGAFKGPGCEHAATVECLCTHLTDFKVQQVGTLGPPGEMTTARTSDMTAVSAQDAADSVLLIYIVAVLVTGGVLLWLLSTALHSVQRQYLVQGMLLAGPLSIHFRHLKSEMELEDLADADDDEVNSLLTWTIREGGLYLGQHESKAEREDTLRMLHHQRNSLWSKLRASLHVGATCKRIAERRRASELAETAAKRQGLEVGTGYSSLTDLNTGLTNERPAGEEAQAKEEETSLLERRPCATFDSFRESCHPSIGQASEPAHNPHIWLDYERLVCGLQPPLSPPSLSHFQMHSDCRSSSLRDTYEDPCNPCTSSERGPASSSWPPNHPLIVTPLGTDGSKHPASHDEASLNPCEAMASPPAMGVCGGQGSDLGPSGIAHNRMRNDSAHNDTRNDSAPNDMRNDSAHNDMLNDSAHNGNLYSMFLKQQATQLHAPPAPSPDSAASTSAAGPVMKGQTPNHGHRALQLTGARKQSRLPSETGYRPIRNWIPRHQDTPTSPSQPSHRRISGSSVGGHDLLSWHPAGLQQDAMLVDVPNMQIRRQGMDEIRAAQSYQLEGPPAPPTQGPPDAGVPSPPGRPAAASPQPRHSWVVRLRPSTTLTGRFWSAMDWFKECVLWQPPLQRHLLCRQLGLDIVRAQLCVPFNDLQRMCPQSSVLPNQPGASSDTPSDEPMQRLTSLRTKAVNRGINRTMRERKGVQQRDDVLGCPRTGSHARDRDSSPLSIPPASLDLAVESDGEMVSGNNLEPCDSDVAGGDAATQSTMRPKSRVKERRLRASETMVRDQSSRATSAVLTASPTFRIRDSYAFKLLSADLGHLTLDRMLGTALMHAHLSNCNLFSLKK</sequence>
<dbReference type="InterPro" id="IPR002859">
    <property type="entry name" value="PKD/REJ-like"/>
</dbReference>
<feature type="compositionally biased region" description="Polar residues" evidence="6">
    <location>
        <begin position="1769"/>
        <end position="1781"/>
    </location>
</feature>
<feature type="non-terminal residue" evidence="8">
    <location>
        <position position="1956"/>
    </location>
</feature>
<feature type="compositionally biased region" description="Basic and acidic residues" evidence="6">
    <location>
        <begin position="1808"/>
        <end position="1818"/>
    </location>
</feature>
<dbReference type="GO" id="GO:0005886">
    <property type="term" value="C:plasma membrane"/>
    <property type="evidence" value="ECO:0007669"/>
    <property type="project" value="TreeGrafter"/>
</dbReference>
<feature type="domain" description="PKD/REJ-like" evidence="7">
    <location>
        <begin position="172"/>
        <end position="652"/>
    </location>
</feature>
<keyword evidence="9" id="KW-1185">Reference proteome</keyword>
<comment type="caution">
    <text evidence="8">The sequence shown here is derived from an EMBL/GenBank/DDBJ whole genome shotgun (WGS) entry which is preliminary data.</text>
</comment>
<feature type="compositionally biased region" description="Gly residues" evidence="6">
    <location>
        <begin position="941"/>
        <end position="954"/>
    </location>
</feature>
<dbReference type="GO" id="GO:0006816">
    <property type="term" value="P:calcium ion transport"/>
    <property type="evidence" value="ECO:0007669"/>
    <property type="project" value="TreeGrafter"/>
</dbReference>
<protein>
    <recommendedName>
        <fullName evidence="7">PKD/REJ-like domain-containing protein</fullName>
    </recommendedName>
</protein>
<feature type="region of interest" description="Disordered" evidence="6">
    <location>
        <begin position="1769"/>
        <end position="1788"/>
    </location>
</feature>
<feature type="compositionally biased region" description="Basic and acidic residues" evidence="6">
    <location>
        <begin position="1499"/>
        <end position="1510"/>
    </location>
</feature>
<dbReference type="Proteomes" id="UP001190700">
    <property type="component" value="Unassembled WGS sequence"/>
</dbReference>
<feature type="region of interest" description="Disordered" evidence="6">
    <location>
        <begin position="928"/>
        <end position="954"/>
    </location>
</feature>
<feature type="region of interest" description="Disordered" evidence="6">
    <location>
        <begin position="1423"/>
        <end position="1444"/>
    </location>
</feature>
<feature type="region of interest" description="Disordered" evidence="6">
    <location>
        <begin position="1808"/>
        <end position="1841"/>
    </location>
</feature>
<keyword evidence="2" id="KW-0812">Transmembrane</keyword>
<keyword evidence="5" id="KW-0472">Membrane</keyword>